<protein>
    <submittedName>
        <fullName evidence="1">Uncharacterized protein</fullName>
    </submittedName>
</protein>
<proteinExistence type="predicted"/>
<organism evidence="1 2">
    <name type="scientific">Hydnum rufescens UP504</name>
    <dbReference type="NCBI Taxonomy" id="1448309"/>
    <lineage>
        <taxon>Eukaryota</taxon>
        <taxon>Fungi</taxon>
        <taxon>Dikarya</taxon>
        <taxon>Basidiomycota</taxon>
        <taxon>Agaricomycotina</taxon>
        <taxon>Agaricomycetes</taxon>
        <taxon>Cantharellales</taxon>
        <taxon>Hydnaceae</taxon>
        <taxon>Hydnum</taxon>
    </lineage>
</organism>
<sequence>MWRITSNSDVVATGLLKFGDYLHILGPKSLKTHRKNNRFLSHLETKLCCMTIPVVRRSLVNTSHPSIKSRSTPCSPKRR</sequence>
<accession>A0A9P6B108</accession>
<dbReference type="Proteomes" id="UP000886523">
    <property type="component" value="Unassembled WGS sequence"/>
</dbReference>
<gene>
    <name evidence="1" type="ORF">BS47DRAFT_738790</name>
</gene>
<dbReference type="EMBL" id="MU128947">
    <property type="protein sequence ID" value="KAF9515681.1"/>
    <property type="molecule type" value="Genomic_DNA"/>
</dbReference>
<name>A0A9P6B108_9AGAM</name>
<evidence type="ECO:0000313" key="2">
    <source>
        <dbReference type="Proteomes" id="UP000886523"/>
    </source>
</evidence>
<comment type="caution">
    <text evidence="1">The sequence shown here is derived from an EMBL/GenBank/DDBJ whole genome shotgun (WGS) entry which is preliminary data.</text>
</comment>
<keyword evidence="2" id="KW-1185">Reference proteome</keyword>
<reference evidence="1" key="1">
    <citation type="journal article" date="2020" name="Nat. Commun.">
        <title>Large-scale genome sequencing of mycorrhizal fungi provides insights into the early evolution of symbiotic traits.</title>
        <authorList>
            <person name="Miyauchi S."/>
            <person name="Kiss E."/>
            <person name="Kuo A."/>
            <person name="Drula E."/>
            <person name="Kohler A."/>
            <person name="Sanchez-Garcia M."/>
            <person name="Morin E."/>
            <person name="Andreopoulos B."/>
            <person name="Barry K.W."/>
            <person name="Bonito G."/>
            <person name="Buee M."/>
            <person name="Carver A."/>
            <person name="Chen C."/>
            <person name="Cichocki N."/>
            <person name="Clum A."/>
            <person name="Culley D."/>
            <person name="Crous P.W."/>
            <person name="Fauchery L."/>
            <person name="Girlanda M."/>
            <person name="Hayes R.D."/>
            <person name="Keri Z."/>
            <person name="LaButti K."/>
            <person name="Lipzen A."/>
            <person name="Lombard V."/>
            <person name="Magnuson J."/>
            <person name="Maillard F."/>
            <person name="Murat C."/>
            <person name="Nolan M."/>
            <person name="Ohm R.A."/>
            <person name="Pangilinan J."/>
            <person name="Pereira M.F."/>
            <person name="Perotto S."/>
            <person name="Peter M."/>
            <person name="Pfister S."/>
            <person name="Riley R."/>
            <person name="Sitrit Y."/>
            <person name="Stielow J.B."/>
            <person name="Szollosi G."/>
            <person name="Zifcakova L."/>
            <person name="Stursova M."/>
            <person name="Spatafora J.W."/>
            <person name="Tedersoo L."/>
            <person name="Vaario L.M."/>
            <person name="Yamada A."/>
            <person name="Yan M."/>
            <person name="Wang P."/>
            <person name="Xu J."/>
            <person name="Bruns T."/>
            <person name="Baldrian P."/>
            <person name="Vilgalys R."/>
            <person name="Dunand C."/>
            <person name="Henrissat B."/>
            <person name="Grigoriev I.V."/>
            <person name="Hibbett D."/>
            <person name="Nagy L.G."/>
            <person name="Martin F.M."/>
        </authorList>
    </citation>
    <scope>NUCLEOTIDE SEQUENCE</scope>
    <source>
        <strain evidence="1">UP504</strain>
    </source>
</reference>
<dbReference type="AlphaFoldDB" id="A0A9P6B108"/>
<evidence type="ECO:0000313" key="1">
    <source>
        <dbReference type="EMBL" id="KAF9515681.1"/>
    </source>
</evidence>